<feature type="chain" id="PRO_5015864573" evidence="1">
    <location>
        <begin position="27"/>
        <end position="366"/>
    </location>
</feature>
<keyword evidence="3" id="KW-1185">Reference proteome</keyword>
<evidence type="ECO:0000313" key="2">
    <source>
        <dbReference type="EMBL" id="PXY90350.1"/>
    </source>
</evidence>
<sequence>MIINMKNILFLICLCLSFSGKCAIYAFTDNSSNKDITLYFNSSITSLHFLIDKRNPDQLWQSLVLDQSSFNVDNKSVVFYNTNSSNTNNNQLSYIKLDNIKFDQTDDYGGDYIILNHELTGVWFDEHQQRLKPIKLQRDFFINEEDISSEFNNIELLQYDSLENIYFTAVLRKQKNEKIKLYGINIYEQASNKLLQKIENLNYSYNSIYSIHLQDINFDGVADLAIERYKFNARRGSNYDYYINHHNKFIATHLWGSDIIFNPKDRSAEGSKDCYDFDDQNHRVLTKITAIYDYHNYRYVNKSNSCHYYNFDSKQNRQCTDLEYNNCLLNRNNIYTENPSVIGEDNILYNDKVWYKGKLIPGYIYD</sequence>
<proteinExistence type="predicted"/>
<dbReference type="AlphaFoldDB" id="A0A2V4DLG7"/>
<feature type="signal peptide" evidence="1">
    <location>
        <begin position="1"/>
        <end position="26"/>
    </location>
</feature>
<dbReference type="Proteomes" id="UP000247673">
    <property type="component" value="Unassembled WGS sequence"/>
</dbReference>
<gene>
    <name evidence="2" type="ORF">DKK78_08120</name>
</gene>
<keyword evidence="1" id="KW-0732">Signal</keyword>
<evidence type="ECO:0000256" key="1">
    <source>
        <dbReference type="SAM" id="SignalP"/>
    </source>
</evidence>
<dbReference type="EMBL" id="QGLO01000006">
    <property type="protein sequence ID" value="PXY90350.1"/>
    <property type="molecule type" value="Genomic_DNA"/>
</dbReference>
<comment type="caution">
    <text evidence="2">The sequence shown here is derived from an EMBL/GenBank/DDBJ whole genome shotgun (WGS) entry which is preliminary data.</text>
</comment>
<accession>A0A2V4DLG7</accession>
<organism evidence="2 3">
    <name type="scientific">Gilliamella apis</name>
    <dbReference type="NCBI Taxonomy" id="1970738"/>
    <lineage>
        <taxon>Bacteria</taxon>
        <taxon>Pseudomonadati</taxon>
        <taxon>Pseudomonadota</taxon>
        <taxon>Gammaproteobacteria</taxon>
        <taxon>Orbales</taxon>
        <taxon>Orbaceae</taxon>
        <taxon>Gilliamella</taxon>
    </lineage>
</organism>
<name>A0A2V4DLG7_9GAMM</name>
<protein>
    <submittedName>
        <fullName evidence="2">Uncharacterized protein</fullName>
    </submittedName>
</protein>
<evidence type="ECO:0000313" key="3">
    <source>
        <dbReference type="Proteomes" id="UP000247673"/>
    </source>
</evidence>
<reference evidence="2 3" key="1">
    <citation type="submission" date="2018-05" db="EMBL/GenBank/DDBJ databases">
        <title>Reference genomes for bee gut microbiota database.</title>
        <authorList>
            <person name="Ellegaard K.M."/>
        </authorList>
    </citation>
    <scope>NUCLEOTIDE SEQUENCE [LARGE SCALE GENOMIC DNA]</scope>
    <source>
        <strain evidence="2 3">ESL0172</strain>
    </source>
</reference>